<feature type="transmembrane region" description="Helical" evidence="2">
    <location>
        <begin position="12"/>
        <end position="40"/>
    </location>
</feature>
<keyword evidence="2" id="KW-0472">Membrane</keyword>
<feature type="transmembrane region" description="Helical" evidence="2">
    <location>
        <begin position="69"/>
        <end position="91"/>
    </location>
</feature>
<keyword evidence="2" id="KW-0812">Transmembrane</keyword>
<organism evidence="3 4">
    <name type="scientific">Hydnum rufescens UP504</name>
    <dbReference type="NCBI Taxonomy" id="1448309"/>
    <lineage>
        <taxon>Eukaryota</taxon>
        <taxon>Fungi</taxon>
        <taxon>Dikarya</taxon>
        <taxon>Basidiomycota</taxon>
        <taxon>Agaricomycotina</taxon>
        <taxon>Agaricomycetes</taxon>
        <taxon>Cantharellales</taxon>
        <taxon>Hydnaceae</taxon>
        <taxon>Hydnum</taxon>
    </lineage>
</organism>
<feature type="transmembrane region" description="Helical" evidence="2">
    <location>
        <begin position="152"/>
        <end position="174"/>
    </location>
</feature>
<feature type="region of interest" description="Disordered" evidence="1">
    <location>
        <begin position="604"/>
        <end position="633"/>
    </location>
</feature>
<evidence type="ECO:0000313" key="3">
    <source>
        <dbReference type="EMBL" id="KAF9516314.1"/>
    </source>
</evidence>
<evidence type="ECO:0000313" key="4">
    <source>
        <dbReference type="Proteomes" id="UP000886523"/>
    </source>
</evidence>
<dbReference type="EMBL" id="MU128940">
    <property type="protein sequence ID" value="KAF9516314.1"/>
    <property type="molecule type" value="Genomic_DNA"/>
</dbReference>
<name>A0A9P6B2K4_9AGAM</name>
<feature type="transmembrane region" description="Helical" evidence="2">
    <location>
        <begin position="127"/>
        <end position="146"/>
    </location>
</feature>
<keyword evidence="2" id="KW-1133">Transmembrane helix</keyword>
<proteinExistence type="predicted"/>
<evidence type="ECO:0000256" key="1">
    <source>
        <dbReference type="SAM" id="MobiDB-lite"/>
    </source>
</evidence>
<keyword evidence="4" id="KW-1185">Reference proteome</keyword>
<comment type="caution">
    <text evidence="3">The sequence shown here is derived from an EMBL/GenBank/DDBJ whole genome shotgun (WGS) entry which is preliminary data.</text>
</comment>
<accession>A0A9P6B2K4</accession>
<dbReference type="OrthoDB" id="548474at2759"/>
<feature type="region of interest" description="Disordered" evidence="1">
    <location>
        <begin position="400"/>
        <end position="424"/>
    </location>
</feature>
<feature type="transmembrane region" description="Helical" evidence="2">
    <location>
        <begin position="103"/>
        <end position="120"/>
    </location>
</feature>
<feature type="transmembrane region" description="Helical" evidence="2">
    <location>
        <begin position="181"/>
        <end position="202"/>
    </location>
</feature>
<gene>
    <name evidence="3" type="ORF">BS47DRAFT_1360358</name>
</gene>
<feature type="compositionally biased region" description="Basic and acidic residues" evidence="1">
    <location>
        <begin position="408"/>
        <end position="418"/>
    </location>
</feature>
<protein>
    <submittedName>
        <fullName evidence="3">Uncharacterized protein</fullName>
    </submittedName>
</protein>
<evidence type="ECO:0000256" key="2">
    <source>
        <dbReference type="SAM" id="Phobius"/>
    </source>
</evidence>
<dbReference type="Proteomes" id="UP000886523">
    <property type="component" value="Unassembled WGS sequence"/>
</dbReference>
<reference evidence="3" key="1">
    <citation type="journal article" date="2020" name="Nat. Commun.">
        <title>Large-scale genome sequencing of mycorrhizal fungi provides insights into the early evolution of symbiotic traits.</title>
        <authorList>
            <person name="Miyauchi S."/>
            <person name="Kiss E."/>
            <person name="Kuo A."/>
            <person name="Drula E."/>
            <person name="Kohler A."/>
            <person name="Sanchez-Garcia M."/>
            <person name="Morin E."/>
            <person name="Andreopoulos B."/>
            <person name="Barry K.W."/>
            <person name="Bonito G."/>
            <person name="Buee M."/>
            <person name="Carver A."/>
            <person name="Chen C."/>
            <person name="Cichocki N."/>
            <person name="Clum A."/>
            <person name="Culley D."/>
            <person name="Crous P.W."/>
            <person name="Fauchery L."/>
            <person name="Girlanda M."/>
            <person name="Hayes R.D."/>
            <person name="Keri Z."/>
            <person name="LaButti K."/>
            <person name="Lipzen A."/>
            <person name="Lombard V."/>
            <person name="Magnuson J."/>
            <person name="Maillard F."/>
            <person name="Murat C."/>
            <person name="Nolan M."/>
            <person name="Ohm R.A."/>
            <person name="Pangilinan J."/>
            <person name="Pereira M.F."/>
            <person name="Perotto S."/>
            <person name="Peter M."/>
            <person name="Pfister S."/>
            <person name="Riley R."/>
            <person name="Sitrit Y."/>
            <person name="Stielow J.B."/>
            <person name="Szollosi G."/>
            <person name="Zifcakova L."/>
            <person name="Stursova M."/>
            <person name="Spatafora J.W."/>
            <person name="Tedersoo L."/>
            <person name="Vaario L.M."/>
            <person name="Yamada A."/>
            <person name="Yan M."/>
            <person name="Wang P."/>
            <person name="Xu J."/>
            <person name="Bruns T."/>
            <person name="Baldrian P."/>
            <person name="Vilgalys R."/>
            <person name="Dunand C."/>
            <person name="Henrissat B."/>
            <person name="Grigoriev I.V."/>
            <person name="Hibbett D."/>
            <person name="Nagy L.G."/>
            <person name="Martin F.M."/>
        </authorList>
    </citation>
    <scope>NUCLEOTIDE SEQUENCE</scope>
    <source>
        <strain evidence="3">UP504</strain>
    </source>
</reference>
<dbReference type="AlphaFoldDB" id="A0A9P6B2K4"/>
<sequence>MSGPVLTPSGFLPLPFLVIYTLPLLVLSLPLIICGAFVTLDRTHTFSPKSRAYDILATRPSSLWRLDGGMGGATVGFVFGIHLITILVLVFENHATARQISPGGFLALWFIFALIFSFVCGRWKIPALATFAICGGSATALFIAVISHPSLVTRLVFLFLFVLLFLLGTFLPVQSGRLQPWFIRTSAAFTGSTTLVIAIALLRKIDGWGHALLRFVIHSENTWGGSKERGLSAAVVFFFLIGVVSDKFLSKKFGRDPSERGVPSFSSVIPVLFPRETAQRGLVSPDTAYTRRVSRPARFLPYQATYAPGILQRPSDTSLAMHENTGFIRPPRFAFRDISAPSLSGATIVDVDKPRHLHLHHGPVTVKKEIGSYTPPRSIFSSISTSDVFDSDEKHTVGVSTSGALTHDGPDRQMDKNSAHSLSIPPTLLKNTQEMNDTSVEYLPGTSLGAATGTVDLIATREEPRDMREETNWEDFWRNVHEQATRGLDRFADLQSSGRGRTKYLKLPKMPHLPFTLQEAIHFEPGTITEEIARLQNSLQHLQETQQQLQAYLETSSPNDPDILEAVADNRVVMWDISIALRCASQTERISILRLALERKGVVSSSNPHYDLPSRPHNPSSSASNIPPPPLSQSQALRMRRKMVCSALALPQQIIIFKVPMKMF</sequence>